<keyword evidence="1" id="KW-0472">Membrane</keyword>
<evidence type="ECO:0000313" key="2">
    <source>
        <dbReference type="EMBL" id="ASB90805.1"/>
    </source>
</evidence>
<sequence>MDSAFIEEAAKQIGNVGFPAVLAIYLLIRFEKKIDELIELIKEKNDSGD</sequence>
<keyword evidence="1" id="KW-1133">Transmembrane helix</keyword>
<keyword evidence="1" id="KW-0812">Transmembrane</keyword>
<evidence type="ECO:0000256" key="1">
    <source>
        <dbReference type="SAM" id="Phobius"/>
    </source>
</evidence>
<name>A0ABM6LN04_9BACI</name>
<organism evidence="2 3">
    <name type="scientific">Bacillus sonorensis</name>
    <dbReference type="NCBI Taxonomy" id="119858"/>
    <lineage>
        <taxon>Bacteria</taxon>
        <taxon>Bacillati</taxon>
        <taxon>Bacillota</taxon>
        <taxon>Bacilli</taxon>
        <taxon>Bacillales</taxon>
        <taxon>Bacillaceae</taxon>
        <taxon>Bacillus</taxon>
    </lineage>
</organism>
<gene>
    <name evidence="2" type="ORF">S101395_04303</name>
</gene>
<dbReference type="InterPro" id="IPR024419">
    <property type="entry name" value="YvrJ"/>
</dbReference>
<dbReference type="EMBL" id="CP021920">
    <property type="protein sequence ID" value="ASB90805.1"/>
    <property type="molecule type" value="Genomic_DNA"/>
</dbReference>
<proteinExistence type="predicted"/>
<reference evidence="2 3" key="1">
    <citation type="submission" date="2017-06" db="EMBL/GenBank/DDBJ databases">
        <title>Genome sequence of Bacillus sonorensis strain SRCM101395.</title>
        <authorList>
            <person name="Cho S.H."/>
        </authorList>
    </citation>
    <scope>NUCLEOTIDE SEQUENCE [LARGE SCALE GENOMIC DNA]</scope>
    <source>
        <strain evidence="2 3">SRCM101395</strain>
    </source>
</reference>
<dbReference type="Pfam" id="PF12841">
    <property type="entry name" value="YvrJ"/>
    <property type="match status" value="1"/>
</dbReference>
<evidence type="ECO:0000313" key="3">
    <source>
        <dbReference type="Proteomes" id="UP000196877"/>
    </source>
</evidence>
<dbReference type="RefSeq" id="WP_006639112.1">
    <property type="nucleotide sequence ID" value="NZ_BORD01000001.1"/>
</dbReference>
<feature type="transmembrane region" description="Helical" evidence="1">
    <location>
        <begin position="12"/>
        <end position="28"/>
    </location>
</feature>
<accession>A0ABM6LN04</accession>
<evidence type="ECO:0008006" key="4">
    <source>
        <dbReference type="Google" id="ProtNLM"/>
    </source>
</evidence>
<dbReference type="Proteomes" id="UP000196877">
    <property type="component" value="Chromosome"/>
</dbReference>
<protein>
    <recommendedName>
        <fullName evidence="4">YvrJ family protein</fullName>
    </recommendedName>
</protein>
<dbReference type="GeneID" id="92855115"/>
<keyword evidence="3" id="KW-1185">Reference proteome</keyword>